<dbReference type="AlphaFoldDB" id="A0A1Y0BWP1"/>
<evidence type="ECO:0000313" key="1">
    <source>
        <dbReference type="EMBL" id="ART67319.1"/>
    </source>
</evidence>
<dbReference type="Proteomes" id="UP000195331">
    <property type="component" value="Chromosome"/>
</dbReference>
<evidence type="ECO:0000313" key="2">
    <source>
        <dbReference type="Proteomes" id="UP000195331"/>
    </source>
</evidence>
<reference evidence="1 2" key="1">
    <citation type="submission" date="2017-04" db="EMBL/GenBank/DDBJ databases">
        <title>Whole Genome Sequence of 1,4-Dioxane Degrading Bacterium Mycobacterium dioxanotrophicus PH-06.</title>
        <authorList>
            <person name="He Y."/>
        </authorList>
    </citation>
    <scope>NUCLEOTIDE SEQUENCE [LARGE SCALE GENOMIC DNA]</scope>
    <source>
        <strain evidence="1 2">PH-06</strain>
    </source>
</reference>
<sequence>MSEVLLHHVECGPLPLLNTTAAPATVLTGLPGPDGDTHLCAQLATPVKHRLPATAEAADHPAAQFGRDAQGPFLWIYYVALHPRVPGTDLATPATDLPVDISYILDPSIGQADVLDAKKMVWVATAFLDHLSGHTTSPLPSWPDLGDLHTAGEARSEAAIEARIDRALAQLSAIARLGVKRSLPRPRFQAFPAVDIPGAAYTVEDGLVRYQSMDVLTGRPRTRQTADVDELLYWIIDDAARALAWNTAYRSPAATSGASADTLKATVALPLWAAFVSALDPQWGSKTQATIETLLHSSKPARRAS</sequence>
<dbReference type="RefSeq" id="WP_087072520.1">
    <property type="nucleotide sequence ID" value="NZ_CP020809.1"/>
</dbReference>
<proteinExistence type="predicted"/>
<keyword evidence="2" id="KW-1185">Reference proteome</keyword>
<dbReference type="EMBL" id="CP020809">
    <property type="protein sequence ID" value="ART67319.1"/>
    <property type="molecule type" value="Genomic_DNA"/>
</dbReference>
<accession>A0A1Y0BWP1</accession>
<dbReference type="OrthoDB" id="4691918at2"/>
<name>A0A1Y0BWP1_9MYCO</name>
<protein>
    <submittedName>
        <fullName evidence="1">Uncharacterized protein</fullName>
    </submittedName>
</protein>
<organism evidence="1 2">
    <name type="scientific">Mycobacterium dioxanotrophicus</name>
    <dbReference type="NCBI Taxonomy" id="482462"/>
    <lineage>
        <taxon>Bacteria</taxon>
        <taxon>Bacillati</taxon>
        <taxon>Actinomycetota</taxon>
        <taxon>Actinomycetes</taxon>
        <taxon>Mycobacteriales</taxon>
        <taxon>Mycobacteriaceae</taxon>
        <taxon>Mycobacterium</taxon>
    </lineage>
</organism>
<dbReference type="KEGG" id="mdx:BTO20_00725"/>
<gene>
    <name evidence="1" type="ORF">BTO20_00725</name>
</gene>